<dbReference type="RefSeq" id="XP_001878541.1">
    <property type="nucleotide sequence ID" value="XM_001878506.1"/>
</dbReference>
<dbReference type="KEGG" id="lbc:LACBIDRAFT_315813"/>
<evidence type="ECO:0000313" key="3">
    <source>
        <dbReference type="Proteomes" id="UP000001194"/>
    </source>
</evidence>
<dbReference type="InterPro" id="IPR051057">
    <property type="entry name" value="PI-PLC_domain"/>
</dbReference>
<dbReference type="GeneID" id="6073917"/>
<evidence type="ECO:0000259" key="1">
    <source>
        <dbReference type="SMART" id="SM00148"/>
    </source>
</evidence>
<dbReference type="InParanoid" id="B0D388"/>
<feature type="domain" description="Phosphatidylinositol-specific phospholipase C X" evidence="1">
    <location>
        <begin position="3"/>
        <end position="174"/>
    </location>
</feature>
<protein>
    <submittedName>
        <fullName evidence="2">Predicted protein</fullName>
    </submittedName>
</protein>
<gene>
    <name evidence="2" type="ORF">LACBIDRAFT_315813</name>
</gene>
<dbReference type="EMBL" id="DS547096">
    <property type="protein sequence ID" value="EDR11240.1"/>
    <property type="molecule type" value="Genomic_DNA"/>
</dbReference>
<dbReference type="SUPFAM" id="SSF51695">
    <property type="entry name" value="PLC-like phosphodiesterases"/>
    <property type="match status" value="1"/>
</dbReference>
<accession>B0D388</accession>
<reference evidence="2 3" key="1">
    <citation type="journal article" date="2008" name="Nature">
        <title>The genome of Laccaria bicolor provides insights into mycorrhizal symbiosis.</title>
        <authorList>
            <person name="Martin F."/>
            <person name="Aerts A."/>
            <person name="Ahren D."/>
            <person name="Brun A."/>
            <person name="Danchin E.G.J."/>
            <person name="Duchaussoy F."/>
            <person name="Gibon J."/>
            <person name="Kohler A."/>
            <person name="Lindquist E."/>
            <person name="Pereda V."/>
            <person name="Salamov A."/>
            <person name="Shapiro H.J."/>
            <person name="Wuyts J."/>
            <person name="Blaudez D."/>
            <person name="Buee M."/>
            <person name="Brokstein P."/>
            <person name="Canbaeck B."/>
            <person name="Cohen D."/>
            <person name="Courty P.E."/>
            <person name="Coutinho P.M."/>
            <person name="Delaruelle C."/>
            <person name="Detter J.C."/>
            <person name="Deveau A."/>
            <person name="DiFazio S."/>
            <person name="Duplessis S."/>
            <person name="Fraissinet-Tachet L."/>
            <person name="Lucic E."/>
            <person name="Frey-Klett P."/>
            <person name="Fourrey C."/>
            <person name="Feussner I."/>
            <person name="Gay G."/>
            <person name="Grimwood J."/>
            <person name="Hoegger P.J."/>
            <person name="Jain P."/>
            <person name="Kilaru S."/>
            <person name="Labbe J."/>
            <person name="Lin Y.C."/>
            <person name="Legue V."/>
            <person name="Le Tacon F."/>
            <person name="Marmeisse R."/>
            <person name="Melayah D."/>
            <person name="Montanini B."/>
            <person name="Muratet M."/>
            <person name="Nehls U."/>
            <person name="Niculita-Hirzel H."/>
            <person name="Oudot-Le Secq M.P."/>
            <person name="Peter M."/>
            <person name="Quesneville H."/>
            <person name="Rajashekar B."/>
            <person name="Reich M."/>
            <person name="Rouhier N."/>
            <person name="Schmutz J."/>
            <person name="Yin T."/>
            <person name="Chalot M."/>
            <person name="Henrissat B."/>
            <person name="Kuees U."/>
            <person name="Lucas S."/>
            <person name="Van de Peer Y."/>
            <person name="Podila G.K."/>
            <person name="Polle A."/>
            <person name="Pukkila P.J."/>
            <person name="Richardson P.M."/>
            <person name="Rouze P."/>
            <person name="Sanders I.R."/>
            <person name="Stajich J.E."/>
            <person name="Tunlid A."/>
            <person name="Tuskan G."/>
            <person name="Grigoriev I.V."/>
        </authorList>
    </citation>
    <scope>NUCLEOTIDE SEQUENCE [LARGE SCALE GENOMIC DNA]</scope>
    <source>
        <strain evidence="3">S238N-H82 / ATCC MYA-4686</strain>
    </source>
</reference>
<dbReference type="GO" id="GO:0008081">
    <property type="term" value="F:phosphoric diester hydrolase activity"/>
    <property type="evidence" value="ECO:0007669"/>
    <property type="project" value="InterPro"/>
</dbReference>
<dbReference type="Gene3D" id="3.20.20.190">
    <property type="entry name" value="Phosphatidylinositol (PI) phosphodiesterase"/>
    <property type="match status" value="1"/>
</dbReference>
<organism evidence="3">
    <name type="scientific">Laccaria bicolor (strain S238N-H82 / ATCC MYA-4686)</name>
    <name type="common">Bicoloured deceiver</name>
    <name type="synonym">Laccaria laccata var. bicolor</name>
    <dbReference type="NCBI Taxonomy" id="486041"/>
    <lineage>
        <taxon>Eukaryota</taxon>
        <taxon>Fungi</taxon>
        <taxon>Dikarya</taxon>
        <taxon>Basidiomycota</taxon>
        <taxon>Agaricomycotina</taxon>
        <taxon>Agaricomycetes</taxon>
        <taxon>Agaricomycetidae</taxon>
        <taxon>Agaricales</taxon>
        <taxon>Agaricineae</taxon>
        <taxon>Hydnangiaceae</taxon>
        <taxon>Laccaria</taxon>
    </lineage>
</organism>
<dbReference type="STRING" id="486041.B0D388"/>
<dbReference type="Proteomes" id="UP000001194">
    <property type="component" value="Unassembled WGS sequence"/>
</dbReference>
<dbReference type="PANTHER" id="PTHR13593">
    <property type="match status" value="1"/>
</dbReference>
<dbReference type="PANTHER" id="PTHR13593:SF113">
    <property type="entry name" value="SI:DKEY-266F7.9"/>
    <property type="match status" value="1"/>
</dbReference>
<dbReference type="HOGENOM" id="CLU_024117_6_0_1"/>
<evidence type="ECO:0000313" key="2">
    <source>
        <dbReference type="EMBL" id="EDR11240.1"/>
    </source>
</evidence>
<name>B0D388_LACBS</name>
<dbReference type="SMART" id="SM00148">
    <property type="entry name" value="PLCXc"/>
    <property type="match status" value="1"/>
</dbReference>
<dbReference type="OrthoDB" id="1046782at2759"/>
<dbReference type="GO" id="GO:0006629">
    <property type="term" value="P:lipid metabolic process"/>
    <property type="evidence" value="ECO:0007669"/>
    <property type="project" value="InterPro"/>
</dbReference>
<dbReference type="AlphaFoldDB" id="B0D388"/>
<proteinExistence type="predicted"/>
<dbReference type="PROSITE" id="PS50007">
    <property type="entry name" value="PIPLC_X_DOMAIN"/>
    <property type="match status" value="1"/>
</dbReference>
<dbReference type="InterPro" id="IPR017946">
    <property type="entry name" value="PLC-like_Pdiesterase_TIM-brl"/>
</dbReference>
<dbReference type="InterPro" id="IPR000909">
    <property type="entry name" value="PLipase_C_PInositol-sp_X_dom"/>
</dbReference>
<keyword evidence="3" id="KW-1185">Reference proteome</keyword>
<sequence>MPDSLSLSALLLPGTHDTMAFYGWPISQCQTPATPLASQLQSGIRVIDIRLAVITTMSPSSTSSGTTATAPTPKHQLIAYHGLYPQRTPFPNILQTIHNFLISPEGSRETIVMSIKQEDFAVTPTKLFSRLVRETMMASSGGWSTSTHDTGMYYLQNRIPQLGEVRGKVVLFSRFGGDGAEWDGGLEGIGIHPTTWPDSEKEGFEWELKGTIVRTHDWYAVPSFLSIPEKVARATEVLLPPTCPQPTLSITYFSAASFPFALPPTIACGFGWPALGLGVEGVNIRVGRWLLDILTGTEEKRTQSVKAVRRRPRWLRKHHEGLEPIPSDANLSLNVGEKGMQEFKEDMTRLPVDAEEPRLRGWALMDYFVEPEGGNLVPLLVECNYRGRKVGEEGWQ</sequence>